<evidence type="ECO:0000313" key="7">
    <source>
        <dbReference type="EMBL" id="OHA52056.1"/>
    </source>
</evidence>
<dbReference type="PANTHER" id="PTHR10746:SF6">
    <property type="entry name" value="LARGE RIBOSOMAL SUBUNIT PROTEIN UL4M"/>
    <property type="match status" value="1"/>
</dbReference>
<organism evidence="7 8">
    <name type="scientific">Candidatus Terrybacteria bacterium RIFCSPLOWO2_01_FULL_40_23</name>
    <dbReference type="NCBI Taxonomy" id="1802366"/>
    <lineage>
        <taxon>Bacteria</taxon>
        <taxon>Candidatus Terryibacteriota</taxon>
    </lineage>
</organism>
<sequence length="213" mass="24004">MSKIKLYTQNGKEKGYLDLPEEIFDVPMNKDLLYQAVRVLTVRKRKTIADTKTRSEVRGGGKKPWRQKGTGRARQGSIRAPQWRGGGVVFGPTKEKIYTAKLPLRMKQKATCIALSAKVRDGEVMALDSIKLDEAKTKYMAEVFNNLMAAHKGKNRNTLLVLGERDETVFRASRNLAEVVIKAADQVNLLDILSRKFLVITPESIAVLQKRFT</sequence>
<dbReference type="GO" id="GO:0003735">
    <property type="term" value="F:structural constituent of ribosome"/>
    <property type="evidence" value="ECO:0007669"/>
    <property type="project" value="InterPro"/>
</dbReference>
<dbReference type="GO" id="GO:0006412">
    <property type="term" value="P:translation"/>
    <property type="evidence" value="ECO:0007669"/>
    <property type="project" value="UniProtKB-UniRule"/>
</dbReference>
<dbReference type="InterPro" id="IPR023574">
    <property type="entry name" value="Ribosomal_uL4_dom_sf"/>
</dbReference>
<protein>
    <recommendedName>
        <fullName evidence="4 5">Large ribosomal subunit protein uL4</fullName>
    </recommendedName>
</protein>
<keyword evidence="3 5" id="KW-0687">Ribonucleoprotein</keyword>
<dbReference type="NCBIfam" id="TIGR03953">
    <property type="entry name" value="rplD_bact"/>
    <property type="match status" value="1"/>
</dbReference>
<keyword evidence="2 5" id="KW-0689">Ribosomal protein</keyword>
<comment type="caution">
    <text evidence="7">The sequence shown here is derived from an EMBL/GenBank/DDBJ whole genome shotgun (WGS) entry which is preliminary data.</text>
</comment>
<gene>
    <name evidence="5" type="primary">rplD</name>
    <name evidence="7" type="ORF">A3A97_00720</name>
</gene>
<keyword evidence="5" id="KW-0699">rRNA-binding</keyword>
<dbReference type="PANTHER" id="PTHR10746">
    <property type="entry name" value="50S RIBOSOMAL PROTEIN L4"/>
    <property type="match status" value="1"/>
</dbReference>
<comment type="similarity">
    <text evidence="1 5">Belongs to the universal ribosomal protein uL4 family.</text>
</comment>
<dbReference type="Pfam" id="PF00573">
    <property type="entry name" value="Ribosomal_L4"/>
    <property type="match status" value="1"/>
</dbReference>
<comment type="function">
    <text evidence="5">One of the primary rRNA binding proteins, this protein initially binds near the 5'-end of the 23S rRNA. It is important during the early stages of 50S assembly. It makes multiple contacts with different domains of the 23S rRNA in the assembled 50S subunit and ribosome.</text>
</comment>
<dbReference type="InterPro" id="IPR013005">
    <property type="entry name" value="Ribosomal_uL4-like"/>
</dbReference>
<dbReference type="GO" id="GO:0005840">
    <property type="term" value="C:ribosome"/>
    <property type="evidence" value="ECO:0007669"/>
    <property type="project" value="UniProtKB-KW"/>
</dbReference>
<proteinExistence type="inferred from homology"/>
<dbReference type="SUPFAM" id="SSF52166">
    <property type="entry name" value="Ribosomal protein L4"/>
    <property type="match status" value="1"/>
</dbReference>
<evidence type="ECO:0000313" key="8">
    <source>
        <dbReference type="Proteomes" id="UP000176951"/>
    </source>
</evidence>
<dbReference type="Proteomes" id="UP000176951">
    <property type="component" value="Unassembled WGS sequence"/>
</dbReference>
<dbReference type="InterPro" id="IPR002136">
    <property type="entry name" value="Ribosomal_uL4"/>
</dbReference>
<dbReference type="GO" id="GO:0019843">
    <property type="term" value="F:rRNA binding"/>
    <property type="evidence" value="ECO:0007669"/>
    <property type="project" value="UniProtKB-UniRule"/>
</dbReference>
<dbReference type="EMBL" id="MHSW01000014">
    <property type="protein sequence ID" value="OHA52056.1"/>
    <property type="molecule type" value="Genomic_DNA"/>
</dbReference>
<evidence type="ECO:0000256" key="1">
    <source>
        <dbReference type="ARBA" id="ARBA00010528"/>
    </source>
</evidence>
<evidence type="ECO:0000256" key="4">
    <source>
        <dbReference type="ARBA" id="ARBA00035244"/>
    </source>
</evidence>
<dbReference type="Gene3D" id="3.40.1370.10">
    <property type="match status" value="1"/>
</dbReference>
<dbReference type="HAMAP" id="MF_01328_B">
    <property type="entry name" value="Ribosomal_uL4_B"/>
    <property type="match status" value="1"/>
</dbReference>
<dbReference type="GO" id="GO:1990904">
    <property type="term" value="C:ribonucleoprotein complex"/>
    <property type="evidence" value="ECO:0007669"/>
    <property type="project" value="UniProtKB-KW"/>
</dbReference>
<evidence type="ECO:0000256" key="5">
    <source>
        <dbReference type="HAMAP-Rule" id="MF_01328"/>
    </source>
</evidence>
<dbReference type="AlphaFoldDB" id="A0A1G2PUQ5"/>
<feature type="region of interest" description="Disordered" evidence="6">
    <location>
        <begin position="51"/>
        <end position="77"/>
    </location>
</feature>
<comment type="function">
    <text evidence="5">Forms part of the polypeptide exit tunnel.</text>
</comment>
<evidence type="ECO:0000256" key="2">
    <source>
        <dbReference type="ARBA" id="ARBA00022980"/>
    </source>
</evidence>
<reference evidence="7 8" key="1">
    <citation type="journal article" date="2016" name="Nat. Commun.">
        <title>Thousands of microbial genomes shed light on interconnected biogeochemical processes in an aquifer system.</title>
        <authorList>
            <person name="Anantharaman K."/>
            <person name="Brown C.T."/>
            <person name="Hug L.A."/>
            <person name="Sharon I."/>
            <person name="Castelle C.J."/>
            <person name="Probst A.J."/>
            <person name="Thomas B.C."/>
            <person name="Singh A."/>
            <person name="Wilkins M.J."/>
            <person name="Karaoz U."/>
            <person name="Brodie E.L."/>
            <person name="Williams K.H."/>
            <person name="Hubbard S.S."/>
            <person name="Banfield J.F."/>
        </authorList>
    </citation>
    <scope>NUCLEOTIDE SEQUENCE [LARGE SCALE GENOMIC DNA]</scope>
</reference>
<accession>A0A1G2PUQ5</accession>
<keyword evidence="5" id="KW-0694">RNA-binding</keyword>
<name>A0A1G2PUQ5_9BACT</name>
<feature type="compositionally biased region" description="Basic residues" evidence="6">
    <location>
        <begin position="60"/>
        <end position="71"/>
    </location>
</feature>
<comment type="subunit">
    <text evidence="5">Part of the 50S ribosomal subunit.</text>
</comment>
<evidence type="ECO:0000256" key="6">
    <source>
        <dbReference type="SAM" id="MobiDB-lite"/>
    </source>
</evidence>
<evidence type="ECO:0000256" key="3">
    <source>
        <dbReference type="ARBA" id="ARBA00023274"/>
    </source>
</evidence>